<dbReference type="Pfam" id="PF00691">
    <property type="entry name" value="OmpA"/>
    <property type="match status" value="1"/>
</dbReference>
<dbReference type="PRINTS" id="PR01021">
    <property type="entry name" value="OMPADOMAIN"/>
</dbReference>
<keyword evidence="2 7" id="KW-0732">Signal</keyword>
<evidence type="ECO:0000256" key="3">
    <source>
        <dbReference type="ARBA" id="ARBA00023136"/>
    </source>
</evidence>
<reference evidence="9 10" key="1">
    <citation type="submission" date="2016-03" db="EMBL/GenBank/DDBJ databases">
        <title>Chemosynthetic sulphur-oxidizing symbionts of marine invertebrate animals are capable of nitrogen fixation.</title>
        <authorList>
            <person name="Petersen J.M."/>
            <person name="Kemper A."/>
            <person name="Gruber-Vodicka H."/>
            <person name="Cardini U."/>
            <person name="Geest Mvander."/>
            <person name="Kleiner M."/>
            <person name="Bulgheresi S."/>
            <person name="Fussmann M."/>
            <person name="Herbold C."/>
            <person name="Seah B.K.B."/>
            <person name="Antony C.Paul."/>
            <person name="Liu D."/>
            <person name="Belitz A."/>
            <person name="Weber M."/>
        </authorList>
    </citation>
    <scope>NUCLEOTIDE SEQUENCE [LARGE SCALE GENOMIC DNA]</scope>
    <source>
        <strain evidence="9">G_D</strain>
    </source>
</reference>
<dbReference type="SUPFAM" id="SSF103088">
    <property type="entry name" value="OmpA-like"/>
    <property type="match status" value="1"/>
</dbReference>
<sequence length="276" mass="28780">MKISVNRTLILAMTGLLFSGSLHAEKGLAYNPTGNVWRTSSGECWTTSYRDKATQESGCFGEPVVAVKEDQTEADSDGDGVVDSQDKCPNTPAGVKVGADGCPLDSDGDGVIDAEDKCPDTAQGLQVDAMGCEVDSDGDGVADSQDSCPNTPSGATVTADGCAVKIVLQNIQFELNSHQIIGAYSQVIEKVATSLKSRSDIKALTVVGHTDSLGSADYNQSLSEKRAQAVADALAAQGVDQGMMTVKGMGESSPVADNERAEGRAENRRVELKLAN</sequence>
<dbReference type="STRING" id="1818881.A3196_01385"/>
<dbReference type="Gene3D" id="3.30.1330.60">
    <property type="entry name" value="OmpA-like domain"/>
    <property type="match status" value="1"/>
</dbReference>
<dbReference type="InterPro" id="IPR006665">
    <property type="entry name" value="OmpA-like"/>
</dbReference>
<evidence type="ECO:0000313" key="10">
    <source>
        <dbReference type="Proteomes" id="UP000094849"/>
    </source>
</evidence>
<keyword evidence="3 5" id="KW-0472">Membrane</keyword>
<evidence type="ECO:0000256" key="2">
    <source>
        <dbReference type="ARBA" id="ARBA00022729"/>
    </source>
</evidence>
<dbReference type="InterPro" id="IPR050330">
    <property type="entry name" value="Bact_OuterMem_StrucFunc"/>
</dbReference>
<dbReference type="GO" id="GO:0009279">
    <property type="term" value="C:cell outer membrane"/>
    <property type="evidence" value="ECO:0007669"/>
    <property type="project" value="UniProtKB-SubCell"/>
</dbReference>
<proteinExistence type="predicted"/>
<dbReference type="RefSeq" id="WP_069003747.1">
    <property type="nucleotide sequence ID" value="NZ_LVJW01000006.1"/>
</dbReference>
<dbReference type="EMBL" id="LVJZ01000003">
    <property type="protein sequence ID" value="ODB95520.1"/>
    <property type="molecule type" value="Genomic_DNA"/>
</dbReference>
<dbReference type="GO" id="GO:0007155">
    <property type="term" value="P:cell adhesion"/>
    <property type="evidence" value="ECO:0007669"/>
    <property type="project" value="InterPro"/>
</dbReference>
<dbReference type="Pfam" id="PF02412">
    <property type="entry name" value="TSP_3"/>
    <property type="match status" value="3"/>
</dbReference>
<dbReference type="SUPFAM" id="SSF103647">
    <property type="entry name" value="TSP type-3 repeat"/>
    <property type="match status" value="1"/>
</dbReference>
<feature type="domain" description="OmpA-like" evidence="8">
    <location>
        <begin position="160"/>
        <end position="276"/>
    </location>
</feature>
<feature type="signal peptide" evidence="7">
    <location>
        <begin position="1"/>
        <end position="24"/>
    </location>
</feature>
<gene>
    <name evidence="9" type="ORF">A3196_01385</name>
</gene>
<dbReference type="InterPro" id="IPR003367">
    <property type="entry name" value="Thrombospondin_3-like_rpt"/>
</dbReference>
<dbReference type="InterPro" id="IPR036737">
    <property type="entry name" value="OmpA-like_sf"/>
</dbReference>
<dbReference type="CDD" id="cd07185">
    <property type="entry name" value="OmpA_C-like"/>
    <property type="match status" value="1"/>
</dbReference>
<evidence type="ECO:0000256" key="5">
    <source>
        <dbReference type="PROSITE-ProRule" id="PRU00473"/>
    </source>
</evidence>
<dbReference type="AlphaFoldDB" id="A0A1E2UL92"/>
<evidence type="ECO:0000256" key="4">
    <source>
        <dbReference type="ARBA" id="ARBA00023237"/>
    </source>
</evidence>
<evidence type="ECO:0000256" key="7">
    <source>
        <dbReference type="SAM" id="SignalP"/>
    </source>
</evidence>
<comment type="subcellular location">
    <subcellularLocation>
        <location evidence="1">Cell outer membrane</location>
    </subcellularLocation>
</comment>
<dbReference type="Gene3D" id="4.10.1080.10">
    <property type="entry name" value="TSP type-3 repeat"/>
    <property type="match status" value="1"/>
</dbReference>
<keyword evidence="4" id="KW-0998">Cell outer membrane</keyword>
<dbReference type="PROSITE" id="PS51123">
    <property type="entry name" value="OMPA_2"/>
    <property type="match status" value="1"/>
</dbReference>
<evidence type="ECO:0000313" key="9">
    <source>
        <dbReference type="EMBL" id="ODB95520.1"/>
    </source>
</evidence>
<dbReference type="InterPro" id="IPR028974">
    <property type="entry name" value="TSP_type-3_rpt"/>
</dbReference>
<keyword evidence="10" id="KW-1185">Reference proteome</keyword>
<evidence type="ECO:0000256" key="1">
    <source>
        <dbReference type="ARBA" id="ARBA00004442"/>
    </source>
</evidence>
<feature type="compositionally biased region" description="Basic and acidic residues" evidence="6">
    <location>
        <begin position="257"/>
        <end position="276"/>
    </location>
</feature>
<dbReference type="GO" id="GO:0005509">
    <property type="term" value="F:calcium ion binding"/>
    <property type="evidence" value="ECO:0007669"/>
    <property type="project" value="InterPro"/>
</dbReference>
<dbReference type="Proteomes" id="UP000094849">
    <property type="component" value="Unassembled WGS sequence"/>
</dbReference>
<name>A0A1E2UL92_9GAMM</name>
<dbReference type="InterPro" id="IPR006690">
    <property type="entry name" value="OMPA-like_CS"/>
</dbReference>
<dbReference type="PANTHER" id="PTHR30329:SF21">
    <property type="entry name" value="LIPOPROTEIN YIAD-RELATED"/>
    <property type="match status" value="1"/>
</dbReference>
<dbReference type="InterPro" id="IPR006664">
    <property type="entry name" value="OMP_bac"/>
</dbReference>
<dbReference type="PANTHER" id="PTHR30329">
    <property type="entry name" value="STATOR ELEMENT OF FLAGELLAR MOTOR COMPLEX"/>
    <property type="match status" value="1"/>
</dbReference>
<evidence type="ECO:0000259" key="8">
    <source>
        <dbReference type="PROSITE" id="PS51123"/>
    </source>
</evidence>
<dbReference type="OrthoDB" id="9782229at2"/>
<feature type="chain" id="PRO_5009118957" description="OmpA-like domain-containing protein" evidence="7">
    <location>
        <begin position="25"/>
        <end position="276"/>
    </location>
</feature>
<dbReference type="PROSITE" id="PS01068">
    <property type="entry name" value="OMPA_1"/>
    <property type="match status" value="1"/>
</dbReference>
<accession>A0A1E2UL92</accession>
<comment type="caution">
    <text evidence="9">The sequence shown here is derived from an EMBL/GenBank/DDBJ whole genome shotgun (WGS) entry which is preliminary data.</text>
</comment>
<evidence type="ECO:0000256" key="6">
    <source>
        <dbReference type="SAM" id="MobiDB-lite"/>
    </source>
</evidence>
<organism evidence="9 10">
    <name type="scientific">Candidatus Thiodiazotropha endoloripes</name>
    <dbReference type="NCBI Taxonomy" id="1818881"/>
    <lineage>
        <taxon>Bacteria</taxon>
        <taxon>Pseudomonadati</taxon>
        <taxon>Pseudomonadota</taxon>
        <taxon>Gammaproteobacteria</taxon>
        <taxon>Chromatiales</taxon>
        <taxon>Sedimenticolaceae</taxon>
        <taxon>Candidatus Thiodiazotropha</taxon>
    </lineage>
</organism>
<feature type="region of interest" description="Disordered" evidence="6">
    <location>
        <begin position="250"/>
        <end position="276"/>
    </location>
</feature>
<protein>
    <recommendedName>
        <fullName evidence="8">OmpA-like domain-containing protein</fullName>
    </recommendedName>
</protein>